<dbReference type="GO" id="GO:0030288">
    <property type="term" value="C:outer membrane-bounded periplasmic space"/>
    <property type="evidence" value="ECO:0007669"/>
    <property type="project" value="TreeGrafter"/>
</dbReference>
<dbReference type="HOGENOM" id="CLU_1452290_0_0_7"/>
<evidence type="ECO:0000256" key="1">
    <source>
        <dbReference type="ARBA" id="ARBA00022729"/>
    </source>
</evidence>
<dbReference type="GO" id="GO:0015920">
    <property type="term" value="P:lipopolysaccharide transport"/>
    <property type="evidence" value="ECO:0007669"/>
    <property type="project" value="TreeGrafter"/>
</dbReference>
<dbReference type="STRING" id="706587.Desti_5533"/>
<reference evidence="5" key="1">
    <citation type="submission" date="2012-06" db="EMBL/GenBank/DDBJ databases">
        <title>Complete sequence of chromosome of Desulfomonile tiedjei DSM 6799.</title>
        <authorList>
            <person name="Lucas S."/>
            <person name="Copeland A."/>
            <person name="Lapidus A."/>
            <person name="Glavina del Rio T."/>
            <person name="Dalin E."/>
            <person name="Tice H."/>
            <person name="Bruce D."/>
            <person name="Goodwin L."/>
            <person name="Pitluck S."/>
            <person name="Peters L."/>
            <person name="Ovchinnikova G."/>
            <person name="Zeytun A."/>
            <person name="Lu M."/>
            <person name="Kyrpides N."/>
            <person name="Mavromatis K."/>
            <person name="Ivanova N."/>
            <person name="Brettin T."/>
            <person name="Detter J.C."/>
            <person name="Han C."/>
            <person name="Larimer F."/>
            <person name="Land M."/>
            <person name="Hauser L."/>
            <person name="Markowitz V."/>
            <person name="Cheng J.-F."/>
            <person name="Hugenholtz P."/>
            <person name="Woyke T."/>
            <person name="Wu D."/>
            <person name="Spring S."/>
            <person name="Schroeder M."/>
            <person name="Brambilla E."/>
            <person name="Klenk H.-P."/>
            <person name="Eisen J.A."/>
        </authorList>
    </citation>
    <scope>NUCLEOTIDE SEQUENCE [LARGE SCALE GENOMIC DNA]</scope>
    <source>
        <strain evidence="5">ATCC 49306 / DSM 6799 / DCB-1</strain>
    </source>
</reference>
<feature type="signal peptide" evidence="2">
    <location>
        <begin position="1"/>
        <end position="18"/>
    </location>
</feature>
<sequence>MCFFVILAVLGFSTSAGSETHPSEASDQPMEIKSMKLTAKKTSTGQELVFEGRVTVTQGNLVLTCDRLVVIYDQKTKTVSAEIDRKAKNPVMDQKDPGTLKSAIAYGNVKVVQNELMAVAGKGIFDNLKKTITLTDNPRLSRGKDWVTANTIVIHVSDNSMEMIGEEKNGVKATINTNPSKLEKEK</sequence>
<keyword evidence="1 2" id="KW-0732">Signal</keyword>
<dbReference type="Gene3D" id="2.60.450.10">
    <property type="entry name" value="Lipopolysaccharide (LPS) transport protein A like domain"/>
    <property type="match status" value="1"/>
</dbReference>
<dbReference type="PANTHER" id="PTHR36504:SF1">
    <property type="entry name" value="LIPOPOLYSACCHARIDE EXPORT SYSTEM PROTEIN LPTA"/>
    <property type="match status" value="1"/>
</dbReference>
<name>I4CEX4_DESTA</name>
<dbReference type="AlphaFoldDB" id="I4CEX4"/>
<feature type="chain" id="PRO_5003687300" description="Organic solvent tolerance-like N-terminal domain-containing protein" evidence="2">
    <location>
        <begin position="19"/>
        <end position="186"/>
    </location>
</feature>
<protein>
    <recommendedName>
        <fullName evidence="3">Organic solvent tolerance-like N-terminal domain-containing protein</fullName>
    </recommendedName>
</protein>
<evidence type="ECO:0000313" key="5">
    <source>
        <dbReference type="Proteomes" id="UP000006055"/>
    </source>
</evidence>
<feature type="domain" description="Organic solvent tolerance-like N-terminal" evidence="3">
    <location>
        <begin position="31"/>
        <end position="158"/>
    </location>
</feature>
<dbReference type="GO" id="GO:0017089">
    <property type="term" value="F:glycolipid transfer activity"/>
    <property type="evidence" value="ECO:0007669"/>
    <property type="project" value="TreeGrafter"/>
</dbReference>
<dbReference type="InterPro" id="IPR005653">
    <property type="entry name" value="OstA-like_N"/>
</dbReference>
<dbReference type="EMBL" id="CP003360">
    <property type="protein sequence ID" value="AFM28115.1"/>
    <property type="molecule type" value="Genomic_DNA"/>
</dbReference>
<dbReference type="eggNOG" id="COG1934">
    <property type="taxonomic scope" value="Bacteria"/>
</dbReference>
<evidence type="ECO:0000259" key="3">
    <source>
        <dbReference type="Pfam" id="PF03968"/>
    </source>
</evidence>
<evidence type="ECO:0000313" key="4">
    <source>
        <dbReference type="EMBL" id="AFM28115.1"/>
    </source>
</evidence>
<keyword evidence="5" id="KW-1185">Reference proteome</keyword>
<accession>I4CEX4</accession>
<dbReference type="Proteomes" id="UP000006055">
    <property type="component" value="Chromosome"/>
</dbReference>
<proteinExistence type="predicted"/>
<gene>
    <name evidence="4" type="ordered locus">Desti_5533</name>
</gene>
<dbReference type="Pfam" id="PF03968">
    <property type="entry name" value="LptD_N"/>
    <property type="match status" value="1"/>
</dbReference>
<dbReference type="KEGG" id="dti:Desti_5533"/>
<organism evidence="4 5">
    <name type="scientific">Desulfomonile tiedjei (strain ATCC 49306 / DSM 6799 / DCB-1)</name>
    <dbReference type="NCBI Taxonomy" id="706587"/>
    <lineage>
        <taxon>Bacteria</taxon>
        <taxon>Pseudomonadati</taxon>
        <taxon>Thermodesulfobacteriota</taxon>
        <taxon>Desulfomonilia</taxon>
        <taxon>Desulfomonilales</taxon>
        <taxon>Desulfomonilaceae</taxon>
        <taxon>Desulfomonile</taxon>
    </lineage>
</organism>
<evidence type="ECO:0000256" key="2">
    <source>
        <dbReference type="SAM" id="SignalP"/>
    </source>
</evidence>
<dbReference type="InterPro" id="IPR052037">
    <property type="entry name" value="LPS_export_LptA"/>
</dbReference>
<dbReference type="GO" id="GO:0009279">
    <property type="term" value="C:cell outer membrane"/>
    <property type="evidence" value="ECO:0007669"/>
    <property type="project" value="TreeGrafter"/>
</dbReference>
<dbReference type="PANTHER" id="PTHR36504">
    <property type="entry name" value="LIPOPOLYSACCHARIDE EXPORT SYSTEM PROTEIN LPTA"/>
    <property type="match status" value="1"/>
</dbReference>